<dbReference type="SUPFAM" id="SSF46689">
    <property type="entry name" value="Homeodomain-like"/>
    <property type="match status" value="1"/>
</dbReference>
<accession>A0A0W8E5P3</accession>
<sequence>MPKKIPDVREKILKSAERLFNHYRYEEVDMRLIAKEAGVSVGTIYYHFSDKAGIFISTFENSLDIWFGNLNGIKNSGVHPVQRLNQYLTFLNQITNDRMEAVSMLFYEGIFSSPADSQCKQIGKLFDKIKNQLVIDIGSILTDMMPKDRQMDENLIDRLTISTLGSFLTLNKRFPQEIEENVKYITSTLEALINSKGIPLKS</sequence>
<evidence type="ECO:0000256" key="1">
    <source>
        <dbReference type="ARBA" id="ARBA00023125"/>
    </source>
</evidence>
<dbReference type="Gene3D" id="1.10.357.10">
    <property type="entry name" value="Tetracycline Repressor, domain 2"/>
    <property type="match status" value="1"/>
</dbReference>
<gene>
    <name evidence="3" type="ORF">ASZ90_018689</name>
</gene>
<name>A0A0W8E5P3_9ZZZZ</name>
<dbReference type="GO" id="GO:0003677">
    <property type="term" value="F:DNA binding"/>
    <property type="evidence" value="ECO:0007669"/>
    <property type="project" value="UniProtKB-KW"/>
</dbReference>
<dbReference type="PROSITE" id="PS50977">
    <property type="entry name" value="HTH_TETR_2"/>
    <property type="match status" value="1"/>
</dbReference>
<dbReference type="EMBL" id="LNQE01001865">
    <property type="protein sequence ID" value="KUG03909.1"/>
    <property type="molecule type" value="Genomic_DNA"/>
</dbReference>
<keyword evidence="1" id="KW-0238">DNA-binding</keyword>
<evidence type="ECO:0000313" key="3">
    <source>
        <dbReference type="EMBL" id="KUG03909.1"/>
    </source>
</evidence>
<organism evidence="3">
    <name type="scientific">hydrocarbon metagenome</name>
    <dbReference type="NCBI Taxonomy" id="938273"/>
    <lineage>
        <taxon>unclassified sequences</taxon>
        <taxon>metagenomes</taxon>
        <taxon>ecological metagenomes</taxon>
    </lineage>
</organism>
<protein>
    <recommendedName>
        <fullName evidence="2">HTH tetR-type domain-containing protein</fullName>
    </recommendedName>
</protein>
<feature type="domain" description="HTH tetR-type" evidence="2">
    <location>
        <begin position="6"/>
        <end position="66"/>
    </location>
</feature>
<dbReference type="PANTHER" id="PTHR43479:SF11">
    <property type="entry name" value="ACREF_ENVCD OPERON REPRESSOR-RELATED"/>
    <property type="match status" value="1"/>
</dbReference>
<dbReference type="Pfam" id="PF00440">
    <property type="entry name" value="TetR_N"/>
    <property type="match status" value="1"/>
</dbReference>
<dbReference type="InterPro" id="IPR009057">
    <property type="entry name" value="Homeodomain-like_sf"/>
</dbReference>
<dbReference type="InterPro" id="IPR050624">
    <property type="entry name" value="HTH-type_Tx_Regulator"/>
</dbReference>
<dbReference type="InterPro" id="IPR001647">
    <property type="entry name" value="HTH_TetR"/>
</dbReference>
<evidence type="ECO:0000259" key="2">
    <source>
        <dbReference type="PROSITE" id="PS50977"/>
    </source>
</evidence>
<dbReference type="PRINTS" id="PR00455">
    <property type="entry name" value="HTHTETR"/>
</dbReference>
<dbReference type="PANTHER" id="PTHR43479">
    <property type="entry name" value="ACREF/ENVCD OPERON REPRESSOR-RELATED"/>
    <property type="match status" value="1"/>
</dbReference>
<proteinExistence type="predicted"/>
<comment type="caution">
    <text evidence="3">The sequence shown here is derived from an EMBL/GenBank/DDBJ whole genome shotgun (WGS) entry which is preliminary data.</text>
</comment>
<reference evidence="3" key="1">
    <citation type="journal article" date="2015" name="Proc. Natl. Acad. Sci. U.S.A.">
        <title>Networks of energetic and metabolic interactions define dynamics in microbial communities.</title>
        <authorList>
            <person name="Embree M."/>
            <person name="Liu J.K."/>
            <person name="Al-Bassam M.M."/>
            <person name="Zengler K."/>
        </authorList>
    </citation>
    <scope>NUCLEOTIDE SEQUENCE</scope>
</reference>
<dbReference type="AlphaFoldDB" id="A0A0W8E5P3"/>